<feature type="compositionally biased region" description="Basic and acidic residues" evidence="11">
    <location>
        <begin position="34"/>
        <end position="43"/>
    </location>
</feature>
<keyword evidence="7" id="KW-0256">Endoplasmic reticulum</keyword>
<dbReference type="FunFam" id="3.40.30.10:FF:000204">
    <property type="entry name" value="Protein disulfide isomerase-like 1-6"/>
    <property type="match status" value="1"/>
</dbReference>
<evidence type="ECO:0000256" key="2">
    <source>
        <dbReference type="ARBA" id="ARBA00004319"/>
    </source>
</evidence>
<evidence type="ECO:0000313" key="14">
    <source>
        <dbReference type="EMBL" id="KAL0342015.1"/>
    </source>
</evidence>
<gene>
    <name evidence="14" type="ORF">Scaly_1864100</name>
</gene>
<dbReference type="GO" id="GO:0005788">
    <property type="term" value="C:endoplasmic reticulum lumen"/>
    <property type="evidence" value="ECO:0007669"/>
    <property type="project" value="UniProtKB-SubCell"/>
</dbReference>
<dbReference type="EC" id="5.3.4.1" evidence="4"/>
<dbReference type="GO" id="GO:0034976">
    <property type="term" value="P:response to endoplasmic reticulum stress"/>
    <property type="evidence" value="ECO:0007669"/>
    <property type="project" value="TreeGrafter"/>
</dbReference>
<feature type="compositionally biased region" description="Low complexity" evidence="11">
    <location>
        <begin position="70"/>
        <end position="84"/>
    </location>
</feature>
<keyword evidence="9 14" id="KW-0413">Isomerase</keyword>
<feature type="transmembrane region" description="Helical" evidence="12">
    <location>
        <begin position="123"/>
        <end position="145"/>
    </location>
</feature>
<reference evidence="14" key="2">
    <citation type="journal article" date="2024" name="Plant">
        <title>Genomic evolution and insights into agronomic trait innovations of Sesamum species.</title>
        <authorList>
            <person name="Miao H."/>
            <person name="Wang L."/>
            <person name="Qu L."/>
            <person name="Liu H."/>
            <person name="Sun Y."/>
            <person name="Le M."/>
            <person name="Wang Q."/>
            <person name="Wei S."/>
            <person name="Zheng Y."/>
            <person name="Lin W."/>
            <person name="Duan Y."/>
            <person name="Cao H."/>
            <person name="Xiong S."/>
            <person name="Wang X."/>
            <person name="Wei L."/>
            <person name="Li C."/>
            <person name="Ma Q."/>
            <person name="Ju M."/>
            <person name="Zhao R."/>
            <person name="Li G."/>
            <person name="Mu C."/>
            <person name="Tian Q."/>
            <person name="Mei H."/>
            <person name="Zhang T."/>
            <person name="Gao T."/>
            <person name="Zhang H."/>
        </authorList>
    </citation>
    <scope>NUCLEOTIDE SEQUENCE</scope>
    <source>
        <strain evidence="14">KEN8</strain>
    </source>
</reference>
<dbReference type="InterPro" id="IPR013766">
    <property type="entry name" value="Thioredoxin_domain"/>
</dbReference>
<dbReference type="Pfam" id="PF13848">
    <property type="entry name" value="Thioredoxin_6"/>
    <property type="match status" value="1"/>
</dbReference>
<evidence type="ECO:0000256" key="3">
    <source>
        <dbReference type="ARBA" id="ARBA00006347"/>
    </source>
</evidence>
<keyword evidence="12" id="KW-1133">Transmembrane helix</keyword>
<organism evidence="14">
    <name type="scientific">Sesamum calycinum</name>
    <dbReference type="NCBI Taxonomy" id="2727403"/>
    <lineage>
        <taxon>Eukaryota</taxon>
        <taxon>Viridiplantae</taxon>
        <taxon>Streptophyta</taxon>
        <taxon>Embryophyta</taxon>
        <taxon>Tracheophyta</taxon>
        <taxon>Spermatophyta</taxon>
        <taxon>Magnoliopsida</taxon>
        <taxon>eudicotyledons</taxon>
        <taxon>Gunneridae</taxon>
        <taxon>Pentapetalae</taxon>
        <taxon>asterids</taxon>
        <taxon>lamiids</taxon>
        <taxon>Lamiales</taxon>
        <taxon>Pedaliaceae</taxon>
        <taxon>Sesamum</taxon>
    </lineage>
</organism>
<comment type="caution">
    <text evidence="14">The sequence shown here is derived from an EMBL/GenBank/DDBJ whole genome shotgun (WGS) entry which is preliminary data.</text>
</comment>
<feature type="domain" description="Thioredoxin" evidence="13">
    <location>
        <begin position="673"/>
        <end position="783"/>
    </location>
</feature>
<evidence type="ECO:0000256" key="12">
    <source>
        <dbReference type="SAM" id="Phobius"/>
    </source>
</evidence>
<evidence type="ECO:0000259" key="13">
    <source>
        <dbReference type="PROSITE" id="PS51352"/>
    </source>
</evidence>
<dbReference type="PROSITE" id="PS51352">
    <property type="entry name" value="THIOREDOXIN_2"/>
    <property type="match status" value="1"/>
</dbReference>
<proteinExistence type="inferred from homology"/>
<evidence type="ECO:0000256" key="5">
    <source>
        <dbReference type="ARBA" id="ARBA00022729"/>
    </source>
</evidence>
<evidence type="ECO:0000256" key="6">
    <source>
        <dbReference type="ARBA" id="ARBA00022737"/>
    </source>
</evidence>
<dbReference type="Gene3D" id="3.40.30.10">
    <property type="entry name" value="Glutaredoxin"/>
    <property type="match status" value="3"/>
</dbReference>
<evidence type="ECO:0000256" key="8">
    <source>
        <dbReference type="ARBA" id="ARBA00023157"/>
    </source>
</evidence>
<dbReference type="GO" id="GO:0003756">
    <property type="term" value="F:protein disulfide isomerase activity"/>
    <property type="evidence" value="ECO:0007669"/>
    <property type="project" value="UniProtKB-EC"/>
</dbReference>
<keyword evidence="5" id="KW-0732">Signal</keyword>
<evidence type="ECO:0000256" key="11">
    <source>
        <dbReference type="SAM" id="MobiDB-lite"/>
    </source>
</evidence>
<keyword evidence="8" id="KW-1015">Disulfide bond</keyword>
<keyword evidence="12" id="KW-0812">Transmembrane</keyword>
<dbReference type="SUPFAM" id="SSF52833">
    <property type="entry name" value="Thioredoxin-like"/>
    <property type="match status" value="3"/>
</dbReference>
<dbReference type="Pfam" id="PF00085">
    <property type="entry name" value="Thioredoxin"/>
    <property type="match status" value="1"/>
</dbReference>
<evidence type="ECO:0000256" key="4">
    <source>
        <dbReference type="ARBA" id="ARBA00012723"/>
    </source>
</evidence>
<keyword evidence="6" id="KW-0677">Repeat</keyword>
<comment type="subcellular location">
    <subcellularLocation>
        <location evidence="2">Endoplasmic reticulum lumen</location>
    </subcellularLocation>
</comment>
<sequence>MLHTKSESDITSLAPSSPSRSPKRPVYYVQSPSRDSHDGDKSSSMHATPNFNSPMESPSHPSFGRHSRNSSASRFSGIFRSSSGRKGGRKRNDKGWPECNVIVEEGNYDEFDDDKAFTRRCQALMALCGFIVLFTVFCLIIWGAGRPFKAEVAVRSLTVNNLYLGSGADFTGVPTKMLNVNGSLRISVYNPATFYGIHVSATPVNLVYSDVVVATGQLKKYYQHRKSRKNVLVHIEGTKVPLYGAGSNLVVSNNNAVQVPLMLEFEIRSRGDVVGKLVKEGQKSIANYYFFSNRETVILFLQIAFISLRSDSHSSIKQQISKFQSETFKNLNSLPVITMYGSKFTSRSLLFPIILFLLLSSFNFASVLSDNEDAGDLEDIEELMAIDDEQESGENSQPTTQYEKNKDFVKKSEAEVLSKAQRIVLELNNDNTKRGLGSGIVMAKLAERYPKAASSLGIKGYPTLLLFVNGSSQSYTGGFSSINAVDEAEEFLKQHATYAIGLFDNSEGPDYGEFIKAATADNEIQFVETSSTEVAKVLYPVVKPTKPFFGLVKNEPEHHTSLDENLTSDRILQFLENNKFPLVTVMTELNSAKVYASTKKLQVYVYAEANDLKKLLEPLREIAKKFKSEILKRTTAKPFLTLFGLESEETSQFQVSVGVGSHIKNIEDFCMGLLQGTLSPYYKSQPVPENKNASVLTVVGKTFDDVVLRSPANIVLEVHTPWCITCETTSKQVEKLAKHFKGLDNLVFARIDASTNEHPKLQVEDYPTLLFYPANDKSNPVIT</sequence>
<protein>
    <recommendedName>
        <fullName evidence="4">protein disulfide-isomerase</fullName>
        <ecNumber evidence="4">5.3.4.1</ecNumber>
    </recommendedName>
</protein>
<feature type="region of interest" description="Disordered" evidence="11">
    <location>
        <begin position="1"/>
        <end position="96"/>
    </location>
</feature>
<evidence type="ECO:0000256" key="7">
    <source>
        <dbReference type="ARBA" id="ARBA00022824"/>
    </source>
</evidence>
<evidence type="ECO:0000256" key="10">
    <source>
        <dbReference type="ARBA" id="ARBA00023284"/>
    </source>
</evidence>
<reference evidence="14" key="1">
    <citation type="submission" date="2020-06" db="EMBL/GenBank/DDBJ databases">
        <authorList>
            <person name="Li T."/>
            <person name="Hu X."/>
            <person name="Zhang T."/>
            <person name="Song X."/>
            <person name="Zhang H."/>
            <person name="Dai N."/>
            <person name="Sheng W."/>
            <person name="Hou X."/>
            <person name="Wei L."/>
        </authorList>
    </citation>
    <scope>NUCLEOTIDE SEQUENCE</scope>
    <source>
        <strain evidence="14">KEN8</strain>
        <tissue evidence="14">Leaf</tissue>
    </source>
</reference>
<comment type="similarity">
    <text evidence="3">Belongs to the protein disulfide isomerase family.</text>
</comment>
<feature type="compositionally biased region" description="Polar residues" evidence="11">
    <location>
        <begin position="44"/>
        <end position="60"/>
    </location>
</feature>
<accession>A0AAW2NDY2</accession>
<comment type="catalytic activity">
    <reaction evidence="1">
        <text>Catalyzes the rearrangement of -S-S- bonds in proteins.</text>
        <dbReference type="EC" id="5.3.4.1"/>
    </reaction>
</comment>
<dbReference type="AlphaFoldDB" id="A0AAW2NDY2"/>
<evidence type="ECO:0000256" key="9">
    <source>
        <dbReference type="ARBA" id="ARBA00023235"/>
    </source>
</evidence>
<dbReference type="EMBL" id="JACGWM010000011">
    <property type="protein sequence ID" value="KAL0342015.1"/>
    <property type="molecule type" value="Genomic_DNA"/>
</dbReference>
<dbReference type="CDD" id="cd02981">
    <property type="entry name" value="PDI_b_family"/>
    <property type="match status" value="1"/>
</dbReference>
<name>A0AAW2NDY2_9LAMI</name>
<evidence type="ECO:0000256" key="1">
    <source>
        <dbReference type="ARBA" id="ARBA00001182"/>
    </source>
</evidence>
<dbReference type="InterPro" id="IPR036249">
    <property type="entry name" value="Thioredoxin-like_sf"/>
</dbReference>
<dbReference type="PANTHER" id="PTHR18929:SF189">
    <property type="entry name" value="PROTEIN DISULFIDE ISOMERASE-LIKE 1-5-RELATED"/>
    <property type="match status" value="1"/>
</dbReference>
<keyword evidence="10" id="KW-0676">Redox-active center</keyword>
<dbReference type="PANTHER" id="PTHR18929">
    <property type="entry name" value="PROTEIN DISULFIDE ISOMERASE"/>
    <property type="match status" value="1"/>
</dbReference>
<dbReference type="FunFam" id="3.40.30.10:FF:000042">
    <property type="entry name" value="protein disulfide-isomerase A2"/>
    <property type="match status" value="1"/>
</dbReference>
<keyword evidence="12" id="KW-0472">Membrane</keyword>
<dbReference type="GO" id="GO:0006457">
    <property type="term" value="P:protein folding"/>
    <property type="evidence" value="ECO:0007669"/>
    <property type="project" value="TreeGrafter"/>
</dbReference>